<evidence type="ECO:0000256" key="1">
    <source>
        <dbReference type="SAM" id="Phobius"/>
    </source>
</evidence>
<keyword evidence="1" id="KW-0472">Membrane</keyword>
<accession>A0A3P9LVE7</accession>
<dbReference type="Proteomes" id="UP000265180">
    <property type="component" value="Chromosome 10"/>
</dbReference>
<feature type="signal peptide" evidence="2">
    <location>
        <begin position="1"/>
        <end position="17"/>
    </location>
</feature>
<evidence type="ECO:0000313" key="5">
    <source>
        <dbReference type="Proteomes" id="UP000265180"/>
    </source>
</evidence>
<dbReference type="SMART" id="SM00409">
    <property type="entry name" value="IG"/>
    <property type="match status" value="1"/>
</dbReference>
<feature type="chain" id="PRO_5018090417" description="Immunoglobulin domain-containing protein" evidence="2">
    <location>
        <begin position="18"/>
        <end position="268"/>
    </location>
</feature>
<dbReference type="InterPro" id="IPR013783">
    <property type="entry name" value="Ig-like_fold"/>
</dbReference>
<name>A0A3P9LVE7_ORYLA</name>
<feature type="transmembrane region" description="Helical" evidence="1">
    <location>
        <begin position="245"/>
        <end position="263"/>
    </location>
</feature>
<reference evidence="4" key="3">
    <citation type="submission" date="2025-08" db="UniProtKB">
        <authorList>
            <consortium name="Ensembl"/>
        </authorList>
    </citation>
    <scope>IDENTIFICATION</scope>
    <source>
        <strain evidence="4">HNI</strain>
    </source>
</reference>
<dbReference type="InterPro" id="IPR036179">
    <property type="entry name" value="Ig-like_dom_sf"/>
</dbReference>
<keyword evidence="2" id="KW-0732">Signal</keyword>
<organism evidence="4 5">
    <name type="scientific">Oryzias latipes</name>
    <name type="common">Japanese rice fish</name>
    <name type="synonym">Japanese killifish</name>
    <dbReference type="NCBI Taxonomy" id="8090"/>
    <lineage>
        <taxon>Eukaryota</taxon>
        <taxon>Metazoa</taxon>
        <taxon>Chordata</taxon>
        <taxon>Craniata</taxon>
        <taxon>Vertebrata</taxon>
        <taxon>Euteleostomi</taxon>
        <taxon>Actinopterygii</taxon>
        <taxon>Neopterygii</taxon>
        <taxon>Teleostei</taxon>
        <taxon>Neoteleostei</taxon>
        <taxon>Acanthomorphata</taxon>
        <taxon>Ovalentaria</taxon>
        <taxon>Atherinomorphae</taxon>
        <taxon>Beloniformes</taxon>
        <taxon>Adrianichthyidae</taxon>
        <taxon>Oryziinae</taxon>
        <taxon>Oryzias</taxon>
    </lineage>
</organism>
<feature type="domain" description="Immunoglobulin" evidence="3">
    <location>
        <begin position="22"/>
        <end position="112"/>
    </location>
</feature>
<dbReference type="Ensembl" id="ENSORLT00020006313.1">
    <property type="protein sequence ID" value="ENSORLP00020024686.1"/>
    <property type="gene ID" value="ENSORLG00020006229.1"/>
</dbReference>
<dbReference type="InterPro" id="IPR003599">
    <property type="entry name" value="Ig_sub"/>
</dbReference>
<proteinExistence type="predicted"/>
<dbReference type="Gene3D" id="2.60.40.10">
    <property type="entry name" value="Immunoglobulins"/>
    <property type="match status" value="1"/>
</dbReference>
<evidence type="ECO:0000256" key="2">
    <source>
        <dbReference type="SAM" id="SignalP"/>
    </source>
</evidence>
<protein>
    <recommendedName>
        <fullName evidence="3">Immunoglobulin domain-containing protein</fullName>
    </recommendedName>
</protein>
<dbReference type="SUPFAM" id="SSF48726">
    <property type="entry name" value="Immunoglobulin"/>
    <property type="match status" value="1"/>
</dbReference>
<evidence type="ECO:0000259" key="3">
    <source>
        <dbReference type="SMART" id="SM00409"/>
    </source>
</evidence>
<evidence type="ECO:0000313" key="4">
    <source>
        <dbReference type="Ensembl" id="ENSORLP00020024686.1"/>
    </source>
</evidence>
<keyword evidence="1" id="KW-0812">Transmembrane</keyword>
<reference evidence="4 5" key="2">
    <citation type="submission" date="2017-04" db="EMBL/GenBank/DDBJ databases">
        <title>CpG methylation of centromeres and impact of large insertions on vertebrate speciation.</title>
        <authorList>
            <person name="Ichikawa K."/>
            <person name="Yoshimura J."/>
            <person name="Morishita S."/>
        </authorList>
    </citation>
    <scope>NUCLEOTIDE SEQUENCE</scope>
    <source>
        <strain evidence="4 5">HNI</strain>
    </source>
</reference>
<keyword evidence="1" id="KW-1133">Transmembrane helix</keyword>
<sequence>MLIFFHLLLVFGEMCCANDLFYETKAVKVGDHVKLNCSRGSAGELAWMRIVSDNPPENLTENKTPHVKVNPEPGSLELKIVKAKLNDTALYICMRKKNGHLLSFNVTYLIVEQTAKPAVTEAPPSTPSIPVCPRDSLTLQCSVLHKSLRNSCPSNESAFCFSVDFSEPDPNNTENNRANEEENTFEGNVITKCASFSNDFISFDGWTYFCAVLKCKDKTPVETSQINPGANIWTSRMQEVAIKCLTAALFVSHIIIVFLIYLVKKLKK</sequence>
<dbReference type="AlphaFoldDB" id="A0A3P9LVE7"/>
<reference evidence="4" key="4">
    <citation type="submission" date="2025-09" db="UniProtKB">
        <authorList>
            <consortium name="Ensembl"/>
        </authorList>
    </citation>
    <scope>IDENTIFICATION</scope>
    <source>
        <strain evidence="4">HNI</strain>
    </source>
</reference>
<reference key="1">
    <citation type="journal article" date="2007" name="Nature">
        <title>The medaka draft genome and insights into vertebrate genome evolution.</title>
        <authorList>
            <person name="Kasahara M."/>
            <person name="Naruse K."/>
            <person name="Sasaki S."/>
            <person name="Nakatani Y."/>
            <person name="Qu W."/>
            <person name="Ahsan B."/>
            <person name="Yamada T."/>
            <person name="Nagayasu Y."/>
            <person name="Doi K."/>
            <person name="Kasai Y."/>
            <person name="Jindo T."/>
            <person name="Kobayashi D."/>
            <person name="Shimada A."/>
            <person name="Toyoda A."/>
            <person name="Kuroki Y."/>
            <person name="Fujiyama A."/>
            <person name="Sasaki T."/>
            <person name="Shimizu A."/>
            <person name="Asakawa S."/>
            <person name="Shimizu N."/>
            <person name="Hashimoto S."/>
            <person name="Yang J."/>
            <person name="Lee Y."/>
            <person name="Matsushima K."/>
            <person name="Sugano S."/>
            <person name="Sakaizumi M."/>
            <person name="Narita T."/>
            <person name="Ohishi K."/>
            <person name="Haga S."/>
            <person name="Ohta F."/>
            <person name="Nomoto H."/>
            <person name="Nogata K."/>
            <person name="Morishita T."/>
            <person name="Endo T."/>
            <person name="Shin-I T."/>
            <person name="Takeda H."/>
            <person name="Morishita S."/>
            <person name="Kohara Y."/>
        </authorList>
    </citation>
    <scope>NUCLEOTIDE SEQUENCE [LARGE SCALE GENOMIC DNA]</scope>
    <source>
        <strain>Hd-rR</strain>
    </source>
</reference>